<dbReference type="SUPFAM" id="SSF51126">
    <property type="entry name" value="Pectin lyase-like"/>
    <property type="match status" value="1"/>
</dbReference>
<evidence type="ECO:0000313" key="3">
    <source>
        <dbReference type="EMBL" id="RAV12462.1"/>
    </source>
</evidence>
<dbReference type="InterPro" id="IPR012334">
    <property type="entry name" value="Pectin_lyas_fold"/>
</dbReference>
<comment type="caution">
    <text evidence="3">The sequence shown here is derived from an EMBL/GenBank/DDBJ whole genome shotgun (WGS) entry which is preliminary data.</text>
</comment>
<gene>
    <name evidence="3" type="ORF">DQG23_34585</name>
</gene>
<dbReference type="InterPro" id="IPR039448">
    <property type="entry name" value="Beta_helix"/>
</dbReference>
<dbReference type="EMBL" id="QMFB01000033">
    <property type="protein sequence ID" value="RAV12462.1"/>
    <property type="molecule type" value="Genomic_DNA"/>
</dbReference>
<sequence>MIPIRMMEECEMPGPGPHKDLSQIPQEKEAAPQPVSRRALLASLGMGGAALAAASLLPSSVWGAAGGGGSVSESVYGEGGTPGCTPGDVVTAVTADQLRALDCSPANDLYYVTDAGGEGFFFRDPADAVSADNGATVIVSADGGRFKRVVDYTFSFLWFGGKGDGVTNNAAAFKRLAAFVNARGGNCTVVFPPGVYVYTPSDAGDYEWRMSVEFVNVKRLTIIGYGAVIKQVKDPSWTAGGLPANQESPMQFRGGNDTPGECRDIAVYGLTMEGARVPFSLATGDGACSGLIFRGVYRIVVKDVVCTGWGTDGLTIAPSYLDLYASQQARIEGCRMDNNTRQGISIVRCDDVTITQCTIANTNGGSFGHGIDFEPDASYTQKNMIVSHCRFQNNVRGSLNFIRTSHVVISHCVMEEGNTSGAIFADGAASDIIIESNVITTNKACLFLMGSDVTNFIFQKNIVKTTDLPSNSATVRINPFGTATGLDNIIVRHNGFTGTGGLYVNVAGRFFFEHNTMSVSRQDSASADCFGFNLVGLGKNTVRHNVITIQSDVQFAEKEVYMVDGVFEGNELTSHAAAKLNIKSKGAGRVMRIGHNNFSTNFYYKGEHVSLNLYAEGAVVEYVAGDFATVYRRVNGGRQRVLNGTDAQVGDITFVGDNGKPSMSYICVTAGSPGVWQSYSHVVQKGTSFARPFMYAFDAGVMYLDTMLDPGGKPIWWNGSDWIDATGAVV</sequence>
<dbReference type="Proteomes" id="UP000250369">
    <property type="component" value="Unassembled WGS sequence"/>
</dbReference>
<dbReference type="InterPro" id="IPR022441">
    <property type="entry name" value="Para_beta_helix_rpt-2"/>
</dbReference>
<proteinExistence type="predicted"/>
<feature type="region of interest" description="Disordered" evidence="1">
    <location>
        <begin position="1"/>
        <end position="33"/>
    </location>
</feature>
<keyword evidence="4" id="KW-1185">Reference proteome</keyword>
<protein>
    <recommendedName>
        <fullName evidence="2">Right handed beta helix domain-containing protein</fullName>
    </recommendedName>
</protein>
<feature type="compositionally biased region" description="Basic and acidic residues" evidence="1">
    <location>
        <begin position="17"/>
        <end position="30"/>
    </location>
</feature>
<name>A0A329LYT6_9BACL</name>
<dbReference type="AlphaFoldDB" id="A0A329LYT6"/>
<accession>A0A329LYT6</accession>
<evidence type="ECO:0000313" key="4">
    <source>
        <dbReference type="Proteomes" id="UP000250369"/>
    </source>
</evidence>
<evidence type="ECO:0000256" key="1">
    <source>
        <dbReference type="SAM" id="MobiDB-lite"/>
    </source>
</evidence>
<dbReference type="Pfam" id="PF13229">
    <property type="entry name" value="Beta_helix"/>
    <property type="match status" value="1"/>
</dbReference>
<dbReference type="NCBIfam" id="TIGR03804">
    <property type="entry name" value="para_beta_helix"/>
    <property type="match status" value="1"/>
</dbReference>
<dbReference type="SMART" id="SM00710">
    <property type="entry name" value="PbH1"/>
    <property type="match status" value="8"/>
</dbReference>
<reference evidence="3 4" key="1">
    <citation type="journal article" date="2009" name="Int. J. Syst. Evol. Microbiol.">
        <title>Paenibacillus contaminans sp. nov., isolated from a contaminated laboratory plate.</title>
        <authorList>
            <person name="Chou J.H."/>
            <person name="Lee J.H."/>
            <person name="Lin M.C."/>
            <person name="Chang P.S."/>
            <person name="Arun A.B."/>
            <person name="Young C.C."/>
            <person name="Chen W.M."/>
        </authorList>
    </citation>
    <scope>NUCLEOTIDE SEQUENCE [LARGE SCALE GENOMIC DNA]</scope>
    <source>
        <strain evidence="3 4">CKOBP-6</strain>
    </source>
</reference>
<feature type="domain" description="Right handed beta helix" evidence="2">
    <location>
        <begin position="324"/>
        <end position="464"/>
    </location>
</feature>
<dbReference type="InterPro" id="IPR011050">
    <property type="entry name" value="Pectin_lyase_fold/virulence"/>
</dbReference>
<dbReference type="Gene3D" id="2.160.20.10">
    <property type="entry name" value="Single-stranded right-handed beta-helix, Pectin lyase-like"/>
    <property type="match status" value="1"/>
</dbReference>
<evidence type="ECO:0000259" key="2">
    <source>
        <dbReference type="Pfam" id="PF13229"/>
    </source>
</evidence>
<dbReference type="InterPro" id="IPR006626">
    <property type="entry name" value="PbH1"/>
</dbReference>
<organism evidence="3 4">
    <name type="scientific">Paenibacillus contaminans</name>
    <dbReference type="NCBI Taxonomy" id="450362"/>
    <lineage>
        <taxon>Bacteria</taxon>
        <taxon>Bacillati</taxon>
        <taxon>Bacillota</taxon>
        <taxon>Bacilli</taxon>
        <taxon>Bacillales</taxon>
        <taxon>Paenibacillaceae</taxon>
        <taxon>Paenibacillus</taxon>
    </lineage>
</organism>